<protein>
    <submittedName>
        <fullName evidence="2">Uncharacterized protein</fullName>
    </submittedName>
</protein>
<accession>A7WPW4</accession>
<organism evidence="2">
    <name type="scientific">Karlodinium veneficum</name>
    <name type="common">Dinoflagellate</name>
    <name type="synonym">Karlodinium micrum</name>
    <dbReference type="NCBI Taxonomy" id="407301"/>
    <lineage>
        <taxon>Eukaryota</taxon>
        <taxon>Sar</taxon>
        <taxon>Alveolata</taxon>
        <taxon>Dinophyceae</taxon>
        <taxon>Gymnodiniales</taxon>
        <taxon>Kareniaceae</taxon>
        <taxon>Karlodinium</taxon>
    </lineage>
</organism>
<feature type="compositionally biased region" description="Basic residues" evidence="1">
    <location>
        <begin position="72"/>
        <end position="85"/>
    </location>
</feature>
<feature type="region of interest" description="Disordered" evidence="1">
    <location>
        <begin position="27"/>
        <end position="46"/>
    </location>
</feature>
<name>A7WPW4_KARVE</name>
<evidence type="ECO:0000256" key="1">
    <source>
        <dbReference type="SAM" id="MobiDB-lite"/>
    </source>
</evidence>
<reference evidence="2" key="1">
    <citation type="journal article" date="2007" name="Proc. Natl. Acad. Sci. U.S.A.">
        <title>Spliced leader RNA trans-splicing in dinoflagellates.</title>
        <authorList>
            <person name="Zhang H."/>
            <person name="Hou Y."/>
            <person name="Miranda L."/>
            <person name="Campbell D.A."/>
            <person name="Sturm N.R."/>
            <person name="Gaasterland T."/>
            <person name="Lin S."/>
        </authorList>
    </citation>
    <scope>NUCLEOTIDE SEQUENCE</scope>
    <source>
        <strain evidence="2">CCMP1975</strain>
    </source>
</reference>
<evidence type="ECO:0000313" key="2">
    <source>
        <dbReference type="EMBL" id="ABV22281.1"/>
    </source>
</evidence>
<proteinExistence type="evidence at transcript level"/>
<dbReference type="EMBL" id="EF134167">
    <property type="protein sequence ID" value="ABV22281.1"/>
    <property type="molecule type" value="mRNA"/>
</dbReference>
<sequence length="129" mass="15063">MWSRTTDSHMPSVWDGSWDERIRVERKHAGKVTQPPPLGRSQPLDIEKRLLTRGPWKGSSQSEYGSFYVPHHHHTHARHQKRGHSLPHLSYGDRRAGMTFQIHGVSEKRDCPHQGRIGEMERTFVLRKQ</sequence>
<feature type="region of interest" description="Disordered" evidence="1">
    <location>
        <begin position="72"/>
        <end position="92"/>
    </location>
</feature>
<dbReference type="AlphaFoldDB" id="A7WPW4"/>